<keyword evidence="4" id="KW-1185">Reference proteome</keyword>
<dbReference type="InterPro" id="IPR036291">
    <property type="entry name" value="NAD(P)-bd_dom_sf"/>
</dbReference>
<keyword evidence="1" id="KW-0560">Oxidoreductase</keyword>
<dbReference type="Pfam" id="PF00107">
    <property type="entry name" value="ADH_zinc_N"/>
    <property type="match status" value="1"/>
</dbReference>
<sequence length="349" mass="36621">MAQIIDASVTSIPRETRAVILARSVGDSIQESDFSVTTLPVADLEDGQVLVRNLVTSVDPYHLRLLRGGNGHGNQLVGLPLMANCVGVVVASKDPDVEVGTQVANYTGWVEYAVTEIAPTDIASPRMGDEADWLNTLGTPGVAAYIGLHDVGNVTAGDVVVVTGAAGSVGGLAAQIAKAAGAHVIGVASGEERVRHMVGNLKVDAGLDRLAPDFDDQFRVATAHGIDLFFDNVGGQLLEMAIPLLAVGGRAVISGTVSTYGGGTRTSVELDVPTMMLNRTTVRAFNVADYYAERLLPAREELSELLKTGAVKNVVTEFQGLESAPRALASVFESGTDYVGKRIVRIADR</sequence>
<dbReference type="Gene3D" id="3.40.50.720">
    <property type="entry name" value="NAD(P)-binding Rossmann-like Domain"/>
    <property type="match status" value="1"/>
</dbReference>
<name>A0ABT2GNM6_9MICO</name>
<protein>
    <submittedName>
        <fullName evidence="3">NADP-dependent oxidoreductase</fullName>
    </submittedName>
</protein>
<dbReference type="CDD" id="cd05288">
    <property type="entry name" value="PGDH"/>
    <property type="match status" value="1"/>
</dbReference>
<organism evidence="3 4">
    <name type="scientific">Herbiconiux aconitum</name>
    <dbReference type="NCBI Taxonomy" id="2970913"/>
    <lineage>
        <taxon>Bacteria</taxon>
        <taxon>Bacillati</taxon>
        <taxon>Actinomycetota</taxon>
        <taxon>Actinomycetes</taxon>
        <taxon>Micrococcales</taxon>
        <taxon>Microbacteriaceae</taxon>
        <taxon>Herbiconiux</taxon>
    </lineage>
</organism>
<dbReference type="InterPro" id="IPR011032">
    <property type="entry name" value="GroES-like_sf"/>
</dbReference>
<dbReference type="InterPro" id="IPR020843">
    <property type="entry name" value="ER"/>
</dbReference>
<dbReference type="InterPro" id="IPR013149">
    <property type="entry name" value="ADH-like_C"/>
</dbReference>
<evidence type="ECO:0000313" key="3">
    <source>
        <dbReference type="EMBL" id="MCS5717726.1"/>
    </source>
</evidence>
<dbReference type="Gene3D" id="3.90.180.10">
    <property type="entry name" value="Medium-chain alcohol dehydrogenases, catalytic domain"/>
    <property type="match status" value="1"/>
</dbReference>
<proteinExistence type="predicted"/>
<dbReference type="PANTHER" id="PTHR43205:SF7">
    <property type="entry name" value="PROSTAGLANDIN REDUCTASE 1"/>
    <property type="match status" value="1"/>
</dbReference>
<evidence type="ECO:0000256" key="1">
    <source>
        <dbReference type="ARBA" id="ARBA00023002"/>
    </source>
</evidence>
<feature type="domain" description="Enoyl reductase (ER)" evidence="2">
    <location>
        <begin position="27"/>
        <end position="344"/>
    </location>
</feature>
<dbReference type="Proteomes" id="UP001165584">
    <property type="component" value="Unassembled WGS sequence"/>
</dbReference>
<evidence type="ECO:0000259" key="2">
    <source>
        <dbReference type="SMART" id="SM00829"/>
    </source>
</evidence>
<dbReference type="SMART" id="SM00829">
    <property type="entry name" value="PKS_ER"/>
    <property type="match status" value="1"/>
</dbReference>
<dbReference type="PANTHER" id="PTHR43205">
    <property type="entry name" value="PROSTAGLANDIN REDUCTASE"/>
    <property type="match status" value="1"/>
</dbReference>
<dbReference type="SUPFAM" id="SSF50129">
    <property type="entry name" value="GroES-like"/>
    <property type="match status" value="1"/>
</dbReference>
<evidence type="ECO:0000313" key="4">
    <source>
        <dbReference type="Proteomes" id="UP001165584"/>
    </source>
</evidence>
<reference evidence="3" key="1">
    <citation type="submission" date="2022-08" db="EMBL/GenBank/DDBJ databases">
        <authorList>
            <person name="Deng Y."/>
            <person name="Han X.-F."/>
            <person name="Zhang Y.-Q."/>
        </authorList>
    </citation>
    <scope>NUCLEOTIDE SEQUENCE</scope>
    <source>
        <strain evidence="3">CPCC 205763</strain>
    </source>
</reference>
<gene>
    <name evidence="3" type="ORF">N1027_06210</name>
</gene>
<dbReference type="SUPFAM" id="SSF51735">
    <property type="entry name" value="NAD(P)-binding Rossmann-fold domains"/>
    <property type="match status" value="1"/>
</dbReference>
<dbReference type="InterPro" id="IPR045010">
    <property type="entry name" value="MDR_fam"/>
</dbReference>
<dbReference type="RefSeq" id="WP_259506219.1">
    <property type="nucleotide sequence ID" value="NZ_JANLCM010000001.1"/>
</dbReference>
<comment type="caution">
    <text evidence="3">The sequence shown here is derived from an EMBL/GenBank/DDBJ whole genome shotgun (WGS) entry which is preliminary data.</text>
</comment>
<dbReference type="InterPro" id="IPR041694">
    <property type="entry name" value="ADH_N_2"/>
</dbReference>
<accession>A0ABT2GNM6</accession>
<dbReference type="EMBL" id="JANLCM010000001">
    <property type="protein sequence ID" value="MCS5717726.1"/>
    <property type="molecule type" value="Genomic_DNA"/>
</dbReference>
<dbReference type="Pfam" id="PF16884">
    <property type="entry name" value="ADH_N_2"/>
    <property type="match status" value="1"/>
</dbReference>